<gene>
    <name evidence="3" type="ORF">GCM10011594_09490</name>
</gene>
<evidence type="ECO:0000256" key="2">
    <source>
        <dbReference type="SAM" id="Phobius"/>
    </source>
</evidence>
<accession>A0A917WBK8</accession>
<keyword evidence="2" id="KW-1133">Transmembrane helix</keyword>
<reference evidence="3" key="1">
    <citation type="journal article" date="2014" name="Int. J. Syst. Evol. Microbiol.">
        <title>Complete genome sequence of Corynebacterium casei LMG S-19264T (=DSM 44701T), isolated from a smear-ripened cheese.</title>
        <authorList>
            <consortium name="US DOE Joint Genome Institute (JGI-PGF)"/>
            <person name="Walter F."/>
            <person name="Albersmeier A."/>
            <person name="Kalinowski J."/>
            <person name="Ruckert C."/>
        </authorList>
    </citation>
    <scope>NUCLEOTIDE SEQUENCE</scope>
    <source>
        <strain evidence="3">CGMCC 4.7308</strain>
    </source>
</reference>
<sequence length="315" mass="34333">MNDALHRFRRDPSAHPSVRRARIWFAVVAVVVVAAFVIQIWLVLAGGPDPNTGDTVATVGVAVRLVQTVSFFTIQSNLLVLVLAVTLVANPCRDGRWWRVLQLDALVGITVTGIVFDLVLIHYVHPSGWQLVATIGFHYIAPWATVLGWFLFGPGGRIDRRTVARACLWPAAWVVYTFVHGALTGWYPYPFLDAHRLGLWPALRNTGVVLVLEALVLAVFWWRDHRRAPAAVRPYGQELSGVAGSGGRDWSGGPSWVELAAVPGGVDRRSSAVGPEPVQEQVRQWFDEGVALPSEGHRDGADEGGGPLVGGDVRP</sequence>
<dbReference type="InterPro" id="IPR049713">
    <property type="entry name" value="Pr6Pr-like"/>
</dbReference>
<evidence type="ECO:0008006" key="5">
    <source>
        <dbReference type="Google" id="ProtNLM"/>
    </source>
</evidence>
<dbReference type="RefSeq" id="WP_188940366.1">
    <property type="nucleotide sequence ID" value="NZ_BMNA01000002.1"/>
</dbReference>
<feature type="transmembrane region" description="Helical" evidence="2">
    <location>
        <begin position="129"/>
        <end position="151"/>
    </location>
</feature>
<proteinExistence type="predicted"/>
<name>A0A917WBK8_9ACTN</name>
<feature type="region of interest" description="Disordered" evidence="1">
    <location>
        <begin position="289"/>
        <end position="315"/>
    </location>
</feature>
<organism evidence="3 4">
    <name type="scientific">Nakamurella endophytica</name>
    <dbReference type="NCBI Taxonomy" id="1748367"/>
    <lineage>
        <taxon>Bacteria</taxon>
        <taxon>Bacillati</taxon>
        <taxon>Actinomycetota</taxon>
        <taxon>Actinomycetes</taxon>
        <taxon>Nakamurellales</taxon>
        <taxon>Nakamurellaceae</taxon>
        <taxon>Nakamurella</taxon>
    </lineage>
</organism>
<feature type="transmembrane region" description="Helical" evidence="2">
    <location>
        <begin position="203"/>
        <end position="222"/>
    </location>
</feature>
<protein>
    <recommendedName>
        <fullName evidence="5">F420-dependent oxidoreductase</fullName>
    </recommendedName>
</protein>
<evidence type="ECO:0000313" key="4">
    <source>
        <dbReference type="Proteomes" id="UP000655208"/>
    </source>
</evidence>
<reference evidence="3" key="2">
    <citation type="submission" date="2020-09" db="EMBL/GenBank/DDBJ databases">
        <authorList>
            <person name="Sun Q."/>
            <person name="Zhou Y."/>
        </authorList>
    </citation>
    <scope>NUCLEOTIDE SEQUENCE</scope>
    <source>
        <strain evidence="3">CGMCC 4.7308</strain>
    </source>
</reference>
<dbReference type="EMBL" id="BMNA01000002">
    <property type="protein sequence ID" value="GGL91805.1"/>
    <property type="molecule type" value="Genomic_DNA"/>
</dbReference>
<evidence type="ECO:0000256" key="1">
    <source>
        <dbReference type="SAM" id="MobiDB-lite"/>
    </source>
</evidence>
<dbReference type="AlphaFoldDB" id="A0A917WBK8"/>
<keyword evidence="4" id="KW-1185">Reference proteome</keyword>
<feature type="transmembrane region" description="Helical" evidence="2">
    <location>
        <begin position="101"/>
        <end position="123"/>
    </location>
</feature>
<evidence type="ECO:0000313" key="3">
    <source>
        <dbReference type="EMBL" id="GGL91805.1"/>
    </source>
</evidence>
<dbReference type="Proteomes" id="UP000655208">
    <property type="component" value="Unassembled WGS sequence"/>
</dbReference>
<dbReference type="NCBIfam" id="NF038065">
    <property type="entry name" value="Pr6Pr"/>
    <property type="match status" value="1"/>
</dbReference>
<feature type="transmembrane region" description="Helical" evidence="2">
    <location>
        <begin position="21"/>
        <end position="45"/>
    </location>
</feature>
<feature type="transmembrane region" description="Helical" evidence="2">
    <location>
        <begin position="163"/>
        <end position="183"/>
    </location>
</feature>
<feature type="transmembrane region" description="Helical" evidence="2">
    <location>
        <begin position="65"/>
        <end position="89"/>
    </location>
</feature>
<keyword evidence="2" id="KW-0472">Membrane</keyword>
<keyword evidence="2" id="KW-0812">Transmembrane</keyword>
<comment type="caution">
    <text evidence="3">The sequence shown here is derived from an EMBL/GenBank/DDBJ whole genome shotgun (WGS) entry which is preliminary data.</text>
</comment>